<feature type="domain" description="N-acetyltransferase" evidence="2">
    <location>
        <begin position="16"/>
        <end position="155"/>
    </location>
</feature>
<dbReference type="PROSITE" id="PS51186">
    <property type="entry name" value="GNAT"/>
    <property type="match status" value="1"/>
</dbReference>
<dbReference type="InterPro" id="IPR016181">
    <property type="entry name" value="Acyl_CoA_acyltransferase"/>
</dbReference>
<evidence type="ECO:0000313" key="4">
    <source>
        <dbReference type="Proteomes" id="UP000606490"/>
    </source>
</evidence>
<dbReference type="Pfam" id="PF00583">
    <property type="entry name" value="Acetyltransf_1"/>
    <property type="match status" value="1"/>
</dbReference>
<keyword evidence="4" id="KW-1185">Reference proteome</keyword>
<sequence length="155" mass="17731">MPNWLSRRTTQPPGPSEPRIVPSANLTTDRQWILDQLVAFNDSRAGPSGYAPYVVLLQGQADGRPLGGLAGMSFYDWFYVELVFVPESLRHHGWGSRLLREAEAEATRRRCVGIWLDTYGFQARDFYEKHGYEVFGVLDDHPRGSQRSFMRKRLG</sequence>
<protein>
    <submittedName>
        <fullName evidence="3">GNAT family N-acetyltransferase</fullName>
    </submittedName>
</protein>
<dbReference type="CDD" id="cd04301">
    <property type="entry name" value="NAT_SF"/>
    <property type="match status" value="1"/>
</dbReference>
<dbReference type="Proteomes" id="UP000606490">
    <property type="component" value="Unassembled WGS sequence"/>
</dbReference>
<dbReference type="RefSeq" id="WP_202826038.1">
    <property type="nucleotide sequence ID" value="NZ_JAEUXJ010000004.1"/>
</dbReference>
<feature type="region of interest" description="Disordered" evidence="1">
    <location>
        <begin position="1"/>
        <end position="22"/>
    </location>
</feature>
<gene>
    <name evidence="3" type="ORF">JMJ55_13380</name>
</gene>
<evidence type="ECO:0000256" key="1">
    <source>
        <dbReference type="SAM" id="MobiDB-lite"/>
    </source>
</evidence>
<reference evidence="3 4" key="1">
    <citation type="submission" date="2021-01" db="EMBL/GenBank/DDBJ databases">
        <title>Belnapia mucosa sp. nov. and Belnapia arida sp. nov., isolated from the Tabernas Desert (Almeria, Spain).</title>
        <authorList>
            <person name="Molina-Menor E."/>
            <person name="Vidal-Verdu A."/>
            <person name="Calonge A."/>
            <person name="Satari L."/>
            <person name="Pereto Magraner J."/>
            <person name="Porcar Miralles M."/>
        </authorList>
    </citation>
    <scope>NUCLEOTIDE SEQUENCE [LARGE SCALE GENOMIC DNA]</scope>
    <source>
        <strain evidence="3 4">T6</strain>
    </source>
</reference>
<feature type="compositionally biased region" description="Polar residues" evidence="1">
    <location>
        <begin position="1"/>
        <end position="11"/>
    </location>
</feature>
<name>A0ABS1V3R8_9PROT</name>
<organism evidence="3 4">
    <name type="scientific">Belnapia mucosa</name>
    <dbReference type="NCBI Taxonomy" id="2804532"/>
    <lineage>
        <taxon>Bacteria</taxon>
        <taxon>Pseudomonadati</taxon>
        <taxon>Pseudomonadota</taxon>
        <taxon>Alphaproteobacteria</taxon>
        <taxon>Acetobacterales</taxon>
        <taxon>Roseomonadaceae</taxon>
        <taxon>Belnapia</taxon>
    </lineage>
</organism>
<evidence type="ECO:0000313" key="3">
    <source>
        <dbReference type="EMBL" id="MBL6456320.1"/>
    </source>
</evidence>
<dbReference type="InterPro" id="IPR000182">
    <property type="entry name" value="GNAT_dom"/>
</dbReference>
<dbReference type="SUPFAM" id="SSF55729">
    <property type="entry name" value="Acyl-CoA N-acyltransferases (Nat)"/>
    <property type="match status" value="1"/>
</dbReference>
<dbReference type="Gene3D" id="3.40.630.30">
    <property type="match status" value="1"/>
</dbReference>
<dbReference type="EMBL" id="JAEUXJ010000004">
    <property type="protein sequence ID" value="MBL6456320.1"/>
    <property type="molecule type" value="Genomic_DNA"/>
</dbReference>
<evidence type="ECO:0000259" key="2">
    <source>
        <dbReference type="PROSITE" id="PS51186"/>
    </source>
</evidence>
<proteinExistence type="predicted"/>
<accession>A0ABS1V3R8</accession>
<comment type="caution">
    <text evidence="3">The sequence shown here is derived from an EMBL/GenBank/DDBJ whole genome shotgun (WGS) entry which is preliminary data.</text>
</comment>